<reference evidence="8" key="2">
    <citation type="submission" date="2023-08" db="EMBL/GenBank/DDBJ databases">
        <title>Isolation and Characterization of Rhodococcus erythropolis MGMM8.</title>
        <authorList>
            <person name="Diabankana R.G.C."/>
            <person name="Afordoanyi D.M."/>
            <person name="Validov S.Z."/>
        </authorList>
    </citation>
    <scope>NUCLEOTIDE SEQUENCE</scope>
    <source>
        <strain evidence="8">MGMM8</strain>
    </source>
</reference>
<dbReference type="SUPFAM" id="SSF48498">
    <property type="entry name" value="Tetracyclin repressor-like, C-terminal domain"/>
    <property type="match status" value="1"/>
</dbReference>
<dbReference type="GO" id="GO:0045892">
    <property type="term" value="P:negative regulation of DNA-templated transcription"/>
    <property type="evidence" value="ECO:0007669"/>
    <property type="project" value="InterPro"/>
</dbReference>
<protein>
    <submittedName>
        <fullName evidence="7">TetR family transcriptional regulator</fullName>
    </submittedName>
</protein>
<keyword evidence="2" id="KW-0805">Transcription regulation</keyword>
<dbReference type="GO" id="GO:0000976">
    <property type="term" value="F:transcription cis-regulatory region binding"/>
    <property type="evidence" value="ECO:0007669"/>
    <property type="project" value="TreeGrafter"/>
</dbReference>
<keyword evidence="1" id="KW-0678">Repressor</keyword>
<dbReference type="PROSITE" id="PS50977">
    <property type="entry name" value="HTH_TETR_2"/>
    <property type="match status" value="1"/>
</dbReference>
<keyword evidence="3 5" id="KW-0238">DNA-binding</keyword>
<dbReference type="InterPro" id="IPR036271">
    <property type="entry name" value="Tet_transcr_reg_TetR-rel_C_sf"/>
</dbReference>
<proteinExistence type="predicted"/>
<evidence type="ECO:0000259" key="6">
    <source>
        <dbReference type="PROSITE" id="PS50977"/>
    </source>
</evidence>
<organism evidence="7 9">
    <name type="scientific">Rhodococcus erythropolis</name>
    <name type="common">Arthrobacter picolinophilus</name>
    <dbReference type="NCBI Taxonomy" id="1833"/>
    <lineage>
        <taxon>Bacteria</taxon>
        <taxon>Bacillati</taxon>
        <taxon>Actinomycetota</taxon>
        <taxon>Actinomycetes</taxon>
        <taxon>Mycobacteriales</taxon>
        <taxon>Nocardiaceae</taxon>
        <taxon>Rhodococcus</taxon>
        <taxon>Rhodococcus erythropolis group</taxon>
    </lineage>
</organism>
<sequence>MARPSKPLISRTTAVAAAISIIDAEGLDAFSLPRLAKYLDVKAPSLYHHFSDKNEILTEVARAIVFETRIPRQPASGDWQDWVVAYGLNFRDVILRHRNAAPVMLQFLPRDLVTDMFEAAADYLEGSGVPVRLHVQILDGLEKLTLGVTLTEAMRPEAKRSAVFANVDRIAHPVLDAALKSNQRTPRQLYEQMMRSFLYGVLHADQVDNSI</sequence>
<feature type="DNA-binding region" description="H-T-H motif" evidence="5">
    <location>
        <begin position="31"/>
        <end position="50"/>
    </location>
</feature>
<reference evidence="7 9" key="1">
    <citation type="journal article" date="2017" name="Poromechanics V (2013)">
        <title>Genomic Characterization of the Arsenic-Tolerant Actinobacterium, &lt;i&gt;Rhodococcus erythropolis&lt;/i&gt; S43.</title>
        <authorList>
            <person name="Retamal-Morales G."/>
            <person name="Mehnert M."/>
            <person name="Schwabe R."/>
            <person name="Tischler D."/>
            <person name="Schloemann M."/>
            <person name="Levican G.J."/>
        </authorList>
    </citation>
    <scope>NUCLEOTIDE SEQUENCE [LARGE SCALE GENOMIC DNA]</scope>
    <source>
        <strain evidence="7 9">S43</strain>
    </source>
</reference>
<dbReference type="InterPro" id="IPR001647">
    <property type="entry name" value="HTH_TetR"/>
</dbReference>
<gene>
    <name evidence="7" type="ORF">BS297_16635</name>
    <name evidence="8" type="ORF">QIE55_27510</name>
</gene>
<dbReference type="Proteomes" id="UP000325576">
    <property type="component" value="Unassembled WGS sequence"/>
</dbReference>
<dbReference type="InterPro" id="IPR003012">
    <property type="entry name" value="Tet_transcr_reg_TetR"/>
</dbReference>
<keyword evidence="4" id="KW-0804">Transcription</keyword>
<dbReference type="InterPro" id="IPR050109">
    <property type="entry name" value="HTH-type_TetR-like_transc_reg"/>
</dbReference>
<accession>A0A0C3A3B8</accession>
<dbReference type="AlphaFoldDB" id="A0A0C3A3B8"/>
<dbReference type="PRINTS" id="PR00400">
    <property type="entry name" value="TETREPRESSOR"/>
</dbReference>
<evidence type="ECO:0000313" key="7">
    <source>
        <dbReference type="EMBL" id="KAB2584221.1"/>
    </source>
</evidence>
<name>A0A0C3A3B8_RHOER</name>
<dbReference type="Proteomes" id="UP001230933">
    <property type="component" value="Chromosome"/>
</dbReference>
<evidence type="ECO:0000256" key="4">
    <source>
        <dbReference type="ARBA" id="ARBA00023163"/>
    </source>
</evidence>
<evidence type="ECO:0000256" key="1">
    <source>
        <dbReference type="ARBA" id="ARBA00022491"/>
    </source>
</evidence>
<dbReference type="InterPro" id="IPR009057">
    <property type="entry name" value="Homeodomain-like_sf"/>
</dbReference>
<dbReference type="Gene3D" id="1.10.357.10">
    <property type="entry name" value="Tetracycline Repressor, domain 2"/>
    <property type="match status" value="1"/>
</dbReference>
<evidence type="ECO:0000313" key="9">
    <source>
        <dbReference type="Proteomes" id="UP000325576"/>
    </source>
</evidence>
<evidence type="ECO:0000313" key="8">
    <source>
        <dbReference type="EMBL" id="WGV49230.1"/>
    </source>
</evidence>
<dbReference type="RefSeq" id="WP_031333860.1">
    <property type="nucleotide sequence ID" value="NZ_BHXB01000001.1"/>
</dbReference>
<dbReference type="EMBL" id="MRBO01000460">
    <property type="protein sequence ID" value="KAB2584221.1"/>
    <property type="molecule type" value="Genomic_DNA"/>
</dbReference>
<dbReference type="GO" id="GO:0046677">
    <property type="term" value="P:response to antibiotic"/>
    <property type="evidence" value="ECO:0007669"/>
    <property type="project" value="InterPro"/>
</dbReference>
<dbReference type="PANTHER" id="PTHR30055">
    <property type="entry name" value="HTH-TYPE TRANSCRIPTIONAL REGULATOR RUTR"/>
    <property type="match status" value="1"/>
</dbReference>
<evidence type="ECO:0000256" key="5">
    <source>
        <dbReference type="PROSITE-ProRule" id="PRU00335"/>
    </source>
</evidence>
<dbReference type="Pfam" id="PF00440">
    <property type="entry name" value="TetR_N"/>
    <property type="match status" value="1"/>
</dbReference>
<evidence type="ECO:0000256" key="3">
    <source>
        <dbReference type="ARBA" id="ARBA00023125"/>
    </source>
</evidence>
<dbReference type="GO" id="GO:0003700">
    <property type="term" value="F:DNA-binding transcription factor activity"/>
    <property type="evidence" value="ECO:0007669"/>
    <property type="project" value="TreeGrafter"/>
</dbReference>
<dbReference type="Pfam" id="PF02909">
    <property type="entry name" value="TetR_C_1"/>
    <property type="match status" value="1"/>
</dbReference>
<dbReference type="EMBL" id="CP124545">
    <property type="protein sequence ID" value="WGV49230.1"/>
    <property type="molecule type" value="Genomic_DNA"/>
</dbReference>
<evidence type="ECO:0000256" key="2">
    <source>
        <dbReference type="ARBA" id="ARBA00023015"/>
    </source>
</evidence>
<dbReference type="PANTHER" id="PTHR30055:SF151">
    <property type="entry name" value="TRANSCRIPTIONAL REGULATORY PROTEIN"/>
    <property type="match status" value="1"/>
</dbReference>
<dbReference type="InterPro" id="IPR004111">
    <property type="entry name" value="Repressor_TetR_C"/>
</dbReference>
<feature type="domain" description="HTH tetR-type" evidence="6">
    <location>
        <begin position="8"/>
        <end position="68"/>
    </location>
</feature>
<dbReference type="SUPFAM" id="SSF46689">
    <property type="entry name" value="Homeodomain-like"/>
    <property type="match status" value="1"/>
</dbReference>